<dbReference type="Pfam" id="PF11307">
    <property type="entry name" value="DUF3109"/>
    <property type="match status" value="1"/>
</dbReference>
<protein>
    <recommendedName>
        <fullName evidence="4">DUF3109 family protein</fullName>
    </recommendedName>
</protein>
<evidence type="ECO:0000313" key="2">
    <source>
        <dbReference type="EMBL" id="SFT79490.1"/>
    </source>
</evidence>
<dbReference type="RefSeq" id="WP_244526223.1">
    <property type="nucleotide sequence ID" value="NZ_FPAS01000004.1"/>
</dbReference>
<dbReference type="AlphaFoldDB" id="A0A1I7AX83"/>
<keyword evidence="3" id="KW-1185">Reference proteome</keyword>
<organism evidence="2 3">
    <name type="scientific">Lishizhenia tianjinensis</name>
    <dbReference type="NCBI Taxonomy" id="477690"/>
    <lineage>
        <taxon>Bacteria</taxon>
        <taxon>Pseudomonadati</taxon>
        <taxon>Bacteroidota</taxon>
        <taxon>Flavobacteriia</taxon>
        <taxon>Flavobacteriales</taxon>
        <taxon>Crocinitomicaceae</taxon>
        <taxon>Lishizhenia</taxon>
    </lineage>
</organism>
<evidence type="ECO:0000256" key="1">
    <source>
        <dbReference type="ARBA" id="ARBA00093770"/>
    </source>
</evidence>
<evidence type="ECO:0008006" key="4">
    <source>
        <dbReference type="Google" id="ProtNLM"/>
    </source>
</evidence>
<sequence>MLVEIDDKVVSLEIFQKKFVCDLSACKGECCVAGDSGAPLTEEEVSILEDVYEDVKPYMRKEGIEAVEEQGVFYMDYDNEPVTTLVNGAECAFVGYDDKGTALCTIEQAWRDGKIDWKKPQSCNLYPIRAKKYRDFEALNYHEWPICKPACECGDKLNVSIFRFLKEPLISAYGEEFYKKMEEVDKALKEENEEK</sequence>
<proteinExistence type="inferred from homology"/>
<evidence type="ECO:0000313" key="3">
    <source>
        <dbReference type="Proteomes" id="UP000236454"/>
    </source>
</evidence>
<name>A0A1I7AX83_9FLAO</name>
<gene>
    <name evidence="2" type="ORF">SAMN05216474_2368</name>
</gene>
<dbReference type="Proteomes" id="UP000236454">
    <property type="component" value="Unassembled WGS sequence"/>
</dbReference>
<dbReference type="EMBL" id="FPAS01000004">
    <property type="protein sequence ID" value="SFT79490.1"/>
    <property type="molecule type" value="Genomic_DNA"/>
</dbReference>
<reference evidence="2 3" key="1">
    <citation type="submission" date="2016-10" db="EMBL/GenBank/DDBJ databases">
        <authorList>
            <person name="de Groot N.N."/>
        </authorList>
    </citation>
    <scope>NUCLEOTIDE SEQUENCE [LARGE SCALE GENOMIC DNA]</scope>
    <source>
        <strain evidence="2 3">CGMCC 1.7005</strain>
    </source>
</reference>
<dbReference type="InterPro" id="IPR021458">
    <property type="entry name" value="Rv0495c"/>
</dbReference>
<dbReference type="STRING" id="477690.SAMN05216474_2368"/>
<accession>A0A1I7AX83</accession>
<comment type="similarity">
    <text evidence="1">Belongs to the Rv0495c family.</text>
</comment>